<dbReference type="GO" id="GO:0003700">
    <property type="term" value="F:DNA-binding transcription factor activity"/>
    <property type="evidence" value="ECO:0007669"/>
    <property type="project" value="InterPro"/>
</dbReference>
<gene>
    <name evidence="6" type="ORF">H0A62_00260</name>
</gene>
<dbReference type="GO" id="GO:0003677">
    <property type="term" value="F:DNA binding"/>
    <property type="evidence" value="ECO:0007669"/>
    <property type="project" value="UniProtKB-KW"/>
</dbReference>
<evidence type="ECO:0000313" key="7">
    <source>
        <dbReference type="Proteomes" id="UP000554144"/>
    </source>
</evidence>
<dbReference type="Gene3D" id="3.40.190.10">
    <property type="entry name" value="Periplasmic binding protein-like II"/>
    <property type="match status" value="2"/>
</dbReference>
<dbReference type="PANTHER" id="PTHR30346">
    <property type="entry name" value="TRANSCRIPTIONAL DUAL REGULATOR HCAR-RELATED"/>
    <property type="match status" value="1"/>
</dbReference>
<keyword evidence="7" id="KW-1185">Reference proteome</keyword>
<dbReference type="InterPro" id="IPR036390">
    <property type="entry name" value="WH_DNA-bd_sf"/>
</dbReference>
<dbReference type="SUPFAM" id="SSF46785">
    <property type="entry name" value="Winged helix' DNA-binding domain"/>
    <property type="match status" value="1"/>
</dbReference>
<sequence length="304" mass="33902">MNINQLKYFVALAEELNFTRAARRLHISQPPLSKQIALLEEELEVRLFNRTSRRVELTEAGRIYLYEVKAILARLSRATARARSVEQGMEGIVEVGLSSSHFLGPVPQLIAQCSMLAPDIHLVLNEMRPSDQILALMDRTIDISIGRSRAVVDGVFKSVLLWHDPPVVAMLTSHPLAEYNQLQLKQLMGQRLVLLERDSSSFASGFHTLCTQMGMDLRRSQLVEEVPALLYLVEAGLGIAVVPASAARRVMGLVSRPLIDLPLSMDVYALVRLDNTKTAIWTFIELARQFQSAVSQSASDIFPV</sequence>
<dbReference type="CDD" id="cd08414">
    <property type="entry name" value="PBP2_LTTR_aromatics_like"/>
    <property type="match status" value="1"/>
</dbReference>
<dbReference type="Proteomes" id="UP000554144">
    <property type="component" value="Unassembled WGS sequence"/>
</dbReference>
<dbReference type="EMBL" id="JACCEV010000001">
    <property type="protein sequence ID" value="NYT84021.1"/>
    <property type="molecule type" value="Genomic_DNA"/>
</dbReference>
<dbReference type="Pfam" id="PF03466">
    <property type="entry name" value="LysR_substrate"/>
    <property type="match status" value="1"/>
</dbReference>
<dbReference type="Gene3D" id="1.10.10.10">
    <property type="entry name" value="Winged helix-like DNA-binding domain superfamily/Winged helix DNA-binding domain"/>
    <property type="match status" value="1"/>
</dbReference>
<evidence type="ECO:0000256" key="1">
    <source>
        <dbReference type="ARBA" id="ARBA00009437"/>
    </source>
</evidence>
<reference evidence="6 7" key="1">
    <citation type="submission" date="2020-07" db="EMBL/GenBank/DDBJ databases">
        <title>Taxonomic revisions and descriptions of new bacterial species based on genomic comparisons in the high-G+C-content subgroup of the family Alcaligenaceae.</title>
        <authorList>
            <person name="Szabo A."/>
            <person name="Felfoldi T."/>
        </authorList>
    </citation>
    <scope>NUCLEOTIDE SEQUENCE [LARGE SCALE GENOMIC DNA]</scope>
    <source>
        <strain evidence="6 7">DSM 25667</strain>
    </source>
</reference>
<dbReference type="FunFam" id="1.10.10.10:FF:000001">
    <property type="entry name" value="LysR family transcriptional regulator"/>
    <property type="match status" value="1"/>
</dbReference>
<dbReference type="Pfam" id="PF00126">
    <property type="entry name" value="HTH_1"/>
    <property type="match status" value="1"/>
</dbReference>
<dbReference type="InterPro" id="IPR036388">
    <property type="entry name" value="WH-like_DNA-bd_sf"/>
</dbReference>
<dbReference type="InterPro" id="IPR005119">
    <property type="entry name" value="LysR_subst-bd"/>
</dbReference>
<protein>
    <submittedName>
        <fullName evidence="6">LysR family transcriptional regulator</fullName>
    </submittedName>
</protein>
<dbReference type="PRINTS" id="PR00039">
    <property type="entry name" value="HTHLYSR"/>
</dbReference>
<accession>A0A853GPK9</accession>
<dbReference type="InterPro" id="IPR000847">
    <property type="entry name" value="LysR_HTH_N"/>
</dbReference>
<organism evidence="6 7">
    <name type="scientific">Pollutimonas harenae</name>
    <dbReference type="NCBI Taxonomy" id="657015"/>
    <lineage>
        <taxon>Bacteria</taxon>
        <taxon>Pseudomonadati</taxon>
        <taxon>Pseudomonadota</taxon>
        <taxon>Betaproteobacteria</taxon>
        <taxon>Burkholderiales</taxon>
        <taxon>Alcaligenaceae</taxon>
        <taxon>Pollutimonas</taxon>
    </lineage>
</organism>
<evidence type="ECO:0000259" key="5">
    <source>
        <dbReference type="PROSITE" id="PS50931"/>
    </source>
</evidence>
<evidence type="ECO:0000256" key="2">
    <source>
        <dbReference type="ARBA" id="ARBA00023015"/>
    </source>
</evidence>
<dbReference type="OrthoDB" id="5292387at2"/>
<proteinExistence type="inferred from homology"/>
<keyword evidence="3" id="KW-0238">DNA-binding</keyword>
<feature type="domain" description="HTH lysR-type" evidence="5">
    <location>
        <begin position="1"/>
        <end position="58"/>
    </location>
</feature>
<name>A0A853GPK9_9BURK</name>
<evidence type="ECO:0000256" key="4">
    <source>
        <dbReference type="ARBA" id="ARBA00023163"/>
    </source>
</evidence>
<keyword evidence="2" id="KW-0805">Transcription regulation</keyword>
<dbReference type="PANTHER" id="PTHR30346:SF28">
    <property type="entry name" value="HTH-TYPE TRANSCRIPTIONAL REGULATOR CYNR"/>
    <property type="match status" value="1"/>
</dbReference>
<dbReference type="SUPFAM" id="SSF53850">
    <property type="entry name" value="Periplasmic binding protein-like II"/>
    <property type="match status" value="1"/>
</dbReference>
<comment type="caution">
    <text evidence="6">The sequence shown here is derived from an EMBL/GenBank/DDBJ whole genome shotgun (WGS) entry which is preliminary data.</text>
</comment>
<dbReference type="PROSITE" id="PS50931">
    <property type="entry name" value="HTH_LYSR"/>
    <property type="match status" value="1"/>
</dbReference>
<dbReference type="RefSeq" id="WP_130038782.1">
    <property type="nucleotide sequence ID" value="NZ_JACCEV010000001.1"/>
</dbReference>
<comment type="similarity">
    <text evidence="1">Belongs to the LysR transcriptional regulatory family.</text>
</comment>
<keyword evidence="4" id="KW-0804">Transcription</keyword>
<dbReference type="AlphaFoldDB" id="A0A853GPK9"/>
<evidence type="ECO:0000313" key="6">
    <source>
        <dbReference type="EMBL" id="NYT84021.1"/>
    </source>
</evidence>
<evidence type="ECO:0000256" key="3">
    <source>
        <dbReference type="ARBA" id="ARBA00023125"/>
    </source>
</evidence>
<dbReference type="GO" id="GO:0032993">
    <property type="term" value="C:protein-DNA complex"/>
    <property type="evidence" value="ECO:0007669"/>
    <property type="project" value="TreeGrafter"/>
</dbReference>